<dbReference type="GO" id="GO:0008073">
    <property type="term" value="F:ornithine decarboxylase inhibitor activity"/>
    <property type="evidence" value="ECO:0007669"/>
    <property type="project" value="InterPro"/>
</dbReference>
<dbReference type="Pfam" id="PF02100">
    <property type="entry name" value="ODC_AZ"/>
    <property type="match status" value="1"/>
</dbReference>
<organism evidence="5 6">
    <name type="scientific">Trichinella nelsoni</name>
    <dbReference type="NCBI Taxonomy" id="6336"/>
    <lineage>
        <taxon>Eukaryota</taxon>
        <taxon>Metazoa</taxon>
        <taxon>Ecdysozoa</taxon>
        <taxon>Nematoda</taxon>
        <taxon>Enoplea</taxon>
        <taxon>Dorylaimia</taxon>
        <taxon>Trichinellida</taxon>
        <taxon>Trichinellidae</taxon>
        <taxon>Trichinella</taxon>
    </lineage>
</organism>
<dbReference type="GO" id="GO:0075523">
    <property type="term" value="P:viral translational frameshifting"/>
    <property type="evidence" value="ECO:0007669"/>
    <property type="project" value="UniProtKB-KW"/>
</dbReference>
<dbReference type="InterPro" id="IPR002993">
    <property type="entry name" value="ODC_AZ"/>
</dbReference>
<dbReference type="GO" id="GO:0045732">
    <property type="term" value="P:positive regulation of protein catabolic process"/>
    <property type="evidence" value="ECO:0007669"/>
    <property type="project" value="TreeGrafter"/>
</dbReference>
<name>A0A0V0SCZ9_9BILA</name>
<evidence type="ECO:0000256" key="3">
    <source>
        <dbReference type="ARBA" id="ARBA00017712"/>
    </source>
</evidence>
<dbReference type="InterPro" id="IPR016181">
    <property type="entry name" value="Acyl_CoA_acyltransferase"/>
</dbReference>
<dbReference type="Proteomes" id="UP000054630">
    <property type="component" value="Unassembled WGS sequence"/>
</dbReference>
<sequence length="190" mass="21205">KKQTDSDVISFIAHISTFSRVGRFAVALFLSVCVCVSENAASNPEQLWCAEGSGVGFKTEPSVLNSDLCMQQFLNNSLQSFEAVRLKFIIGVTDGIKNIWNGIIVSPKCIHLYVTLTDVALLSRKGFISVLEFVTETLKLEEIYLVIDKERNDRALLIRSFSYFGFRTVAPGETPMNNAEDVIFMKYTDA</sequence>
<dbReference type="PANTHER" id="PTHR10279:SF10">
    <property type="entry name" value="ORNITHINE DECARBOXYLASE ANTIZYME"/>
    <property type="match status" value="1"/>
</dbReference>
<evidence type="ECO:0000256" key="2">
    <source>
        <dbReference type="ARBA" id="ARBA00011836"/>
    </source>
</evidence>
<keyword evidence="6" id="KW-1185">Reference proteome</keyword>
<accession>A0A0V0SCZ9</accession>
<dbReference type="SUPFAM" id="SSF55729">
    <property type="entry name" value="Acyl-CoA N-acyltransferases (Nat)"/>
    <property type="match status" value="1"/>
</dbReference>
<dbReference type="PANTHER" id="PTHR10279">
    <property type="entry name" value="ORNITHINE DECARBOXYLASE ANTIZYME"/>
    <property type="match status" value="1"/>
</dbReference>
<dbReference type="STRING" id="6336.A0A0V0SCZ9"/>
<comment type="similarity">
    <text evidence="1">Belongs to the ODC antizyme family.</text>
</comment>
<dbReference type="GO" id="GO:0005737">
    <property type="term" value="C:cytoplasm"/>
    <property type="evidence" value="ECO:0007669"/>
    <property type="project" value="TreeGrafter"/>
</dbReference>
<dbReference type="InterPro" id="IPR038581">
    <property type="entry name" value="ODC_AZ_sf"/>
</dbReference>
<dbReference type="GO" id="GO:0005634">
    <property type="term" value="C:nucleus"/>
    <property type="evidence" value="ECO:0007669"/>
    <property type="project" value="TreeGrafter"/>
</dbReference>
<evidence type="ECO:0000256" key="4">
    <source>
        <dbReference type="ARBA" id="ARBA00022758"/>
    </source>
</evidence>
<dbReference type="AlphaFoldDB" id="A0A0V0SCZ9"/>
<evidence type="ECO:0000256" key="1">
    <source>
        <dbReference type="ARBA" id="ARBA00008796"/>
    </source>
</evidence>
<evidence type="ECO:0000313" key="5">
    <source>
        <dbReference type="EMBL" id="KRX24649.1"/>
    </source>
</evidence>
<reference evidence="5 6" key="1">
    <citation type="submission" date="2015-01" db="EMBL/GenBank/DDBJ databases">
        <title>Evolution of Trichinella species and genotypes.</title>
        <authorList>
            <person name="Korhonen P.K."/>
            <person name="Edoardo P."/>
            <person name="Giuseppe L.R."/>
            <person name="Gasser R.B."/>
        </authorList>
    </citation>
    <scope>NUCLEOTIDE SEQUENCE [LARGE SCALE GENOMIC DNA]</scope>
    <source>
        <strain evidence="5">ISS37</strain>
    </source>
</reference>
<evidence type="ECO:0000313" key="6">
    <source>
        <dbReference type="Proteomes" id="UP000054630"/>
    </source>
</evidence>
<dbReference type="OrthoDB" id="5959761at2759"/>
<protein>
    <recommendedName>
        <fullName evidence="3">Ornithine decarboxylase antizyme</fullName>
    </recommendedName>
</protein>
<keyword evidence="4" id="KW-0688">Ribosomal frameshifting</keyword>
<gene>
    <name evidence="5" type="primary">OAZ</name>
    <name evidence="5" type="ORF">T07_14474</name>
</gene>
<dbReference type="EMBL" id="JYDL01000016">
    <property type="protein sequence ID" value="KRX24649.1"/>
    <property type="molecule type" value="Genomic_DNA"/>
</dbReference>
<feature type="non-terminal residue" evidence="5">
    <location>
        <position position="190"/>
    </location>
</feature>
<proteinExistence type="inferred from homology"/>
<dbReference type="Gene3D" id="3.40.630.60">
    <property type="match status" value="1"/>
</dbReference>
<comment type="caution">
    <text evidence="5">The sequence shown here is derived from an EMBL/GenBank/DDBJ whole genome shotgun (WGS) entry which is preliminary data.</text>
</comment>
<comment type="subunit">
    <text evidence="2">Interacts with ODC1 and thereby sterically blocks ODC homodimerization.</text>
</comment>
<feature type="non-terminal residue" evidence="5">
    <location>
        <position position="1"/>
    </location>
</feature>